<proteinExistence type="predicted"/>
<dbReference type="AlphaFoldDB" id="X6LT65"/>
<keyword evidence="3" id="KW-1185">Reference proteome</keyword>
<accession>X6LT65</accession>
<sequence>MNSLKDVDPKEIAEETKDMRDQLHQLTARESQVVRDKENLLNQFRHYQSTPRHNLDDRSANEWNKWEVATRLSKEGLDEYVTAFLMKNIDGGVFLFDLTDDLLLSEIGVKKIHLPKFRRIIDHLKHTSRRVWDQQIIPIAAFTPGMA</sequence>
<dbReference type="Pfam" id="PF00536">
    <property type="entry name" value="SAM_1"/>
    <property type="match status" value="1"/>
</dbReference>
<dbReference type="InterPro" id="IPR001660">
    <property type="entry name" value="SAM"/>
</dbReference>
<dbReference type="SUPFAM" id="SSF47769">
    <property type="entry name" value="SAM/Pointed domain"/>
    <property type="match status" value="1"/>
</dbReference>
<protein>
    <recommendedName>
        <fullName evidence="1">SAM domain-containing protein</fullName>
    </recommendedName>
</protein>
<gene>
    <name evidence="2" type="ORF">RFI_33502</name>
</gene>
<reference evidence="2 3" key="1">
    <citation type="journal article" date="2013" name="Curr. Biol.">
        <title>The Genome of the Foraminiferan Reticulomyxa filosa.</title>
        <authorList>
            <person name="Glockner G."/>
            <person name="Hulsmann N."/>
            <person name="Schleicher M."/>
            <person name="Noegel A.A."/>
            <person name="Eichinger L."/>
            <person name="Gallinger C."/>
            <person name="Pawlowski J."/>
            <person name="Sierra R."/>
            <person name="Euteneuer U."/>
            <person name="Pillet L."/>
            <person name="Moustafa A."/>
            <person name="Platzer M."/>
            <person name="Groth M."/>
            <person name="Szafranski K."/>
            <person name="Schliwa M."/>
        </authorList>
    </citation>
    <scope>NUCLEOTIDE SEQUENCE [LARGE SCALE GENOMIC DNA]</scope>
</reference>
<name>X6LT65_RETFI</name>
<evidence type="ECO:0000259" key="1">
    <source>
        <dbReference type="Pfam" id="PF00536"/>
    </source>
</evidence>
<dbReference type="InterPro" id="IPR013761">
    <property type="entry name" value="SAM/pointed_sf"/>
</dbReference>
<feature type="domain" description="SAM" evidence="1">
    <location>
        <begin position="62"/>
        <end position="125"/>
    </location>
</feature>
<evidence type="ECO:0000313" key="3">
    <source>
        <dbReference type="Proteomes" id="UP000023152"/>
    </source>
</evidence>
<dbReference type="EMBL" id="ASPP01031400">
    <property type="protein sequence ID" value="ETO03900.1"/>
    <property type="molecule type" value="Genomic_DNA"/>
</dbReference>
<evidence type="ECO:0000313" key="2">
    <source>
        <dbReference type="EMBL" id="ETO03900.1"/>
    </source>
</evidence>
<dbReference type="Gene3D" id="1.10.150.50">
    <property type="entry name" value="Transcription Factor, Ets-1"/>
    <property type="match status" value="1"/>
</dbReference>
<feature type="non-terminal residue" evidence="2">
    <location>
        <position position="147"/>
    </location>
</feature>
<organism evidence="2 3">
    <name type="scientific">Reticulomyxa filosa</name>
    <dbReference type="NCBI Taxonomy" id="46433"/>
    <lineage>
        <taxon>Eukaryota</taxon>
        <taxon>Sar</taxon>
        <taxon>Rhizaria</taxon>
        <taxon>Retaria</taxon>
        <taxon>Foraminifera</taxon>
        <taxon>Monothalamids</taxon>
        <taxon>Reticulomyxidae</taxon>
        <taxon>Reticulomyxa</taxon>
    </lineage>
</organism>
<dbReference type="Proteomes" id="UP000023152">
    <property type="component" value="Unassembled WGS sequence"/>
</dbReference>
<comment type="caution">
    <text evidence="2">The sequence shown here is derived from an EMBL/GenBank/DDBJ whole genome shotgun (WGS) entry which is preliminary data.</text>
</comment>